<evidence type="ECO:0000256" key="1">
    <source>
        <dbReference type="SAM" id="SignalP"/>
    </source>
</evidence>
<proteinExistence type="predicted"/>
<feature type="signal peptide" evidence="1">
    <location>
        <begin position="1"/>
        <end position="27"/>
    </location>
</feature>
<dbReference type="EMBL" id="CP001707">
    <property type="protein sequence ID" value="ACV28014.1"/>
    <property type="molecule type" value="Genomic_DNA"/>
</dbReference>
<sequence length="1578" mass="155884">MPKRSFSKLYLPVLFGLGLIPAIGLTAAPTVTATLDDQQKTDDDSDGNLDRGDTLTYEAQLDNAAGGDEAQSVLFEAALDANTTLVPGSVKVTPVAVADSFQSYGGITLSVSVANGLLANDFDPKDANLPTNAGMTVVAETVATTEGGSATLFADGSFNYTAPANFTGTDTFSYTANDDDAMTDSGVVSISVDGQIWFVDAAAAAGGDGSQALPFNDVTSLNGADGVGDVDESGDIIYFAAGTYSDGLELEADQKVIGSGVALTINGDDYVNAGVAPDFGGLFELASNNTIEGFNFNPGTGYSISGNAASGGVITNSSASLSGSAGIVNLQNHSGSFNWDANVSGGTSVSAIAIDGGNANYTVSGDIGLTGGRAIDVQNVTGGSITATGAMTINSGSALNLINNSGNPGFEFADITVTNGSGTAINLVDNGAATYQFNGDVNLGTTNGAGMVANSGLISLADAASFNNLFNTNGGPALDLTNVNIGTMSLDSIASSNSTSEGLNLTNITGSLELGNITVNDAAADAVLLSGGTLALSNVTGSVVVDNPGLSAVKIEGATLGNIALGNVSVTNGSASHGVSISDTTNPITLGDYALQQGAQGLLISNTSGGVTLDSVSLGQTDSLTSGGVAISGNNSGSIDLGTGSISSASPFTVSGGTATIDYSGAIEQTASGAALSVANHGSGTITLDGATIGATSGNGLQFNNASGTYEISAVTTLNGGDAALDVTNSSGVFNFTDLSITNPSGSAINVSTASPTVTVLAGTISHNSANSGVIVSDLTGGTVSLSPAMTLSSSSADAISLTNNSGATISLAGQLNITTTTGKGLIASGGGTLALGAATNSITTQTGVPISLNGINVHNDGVNFSSVATTGTVASDAVSLTSVNNNSVSLGNVTIAGTSGTADGLDVSSSSASLLLDSLTADSIAANAINLNGANGAITISTVNIDGVSGGAVVINNNSNPVTINGGTIAATTAVTGKILDVDQGSGNITLAATMSNSQNHVAEVTNRTGGTINVSGQFSDTGLGISANNNTAGTLVFSGTSKVLSTAGSNAIVLNSNNSGFVTRFTNGGLDIDTTTGSALSATSSGVLEVSGAGNSITTTSGTALTLVNSAISANDVSFQSISQSGGTNAITLTNTGTNGSLVVTGVATTVGSGGTITGLSQEAIRLTDTLAPSFNGLSMSNITREAILGVRVNGISVTNSSVTNAGSTDADADDDVFGFVREGLGDNGLTGTALFQNLTIADAHERAIDIVNEGSGSLDLDIINVSVNDNDDTQGEDAIRIQSEGTINTDVLVSGGTFNNLELDAVAYFAQGTGTNNVTVTGITTTNGGGPDNFPNGGGIAVVGSNGSTTTFNINNNNLSEVFGEGIQIVGLAGANQTLTMNGTISGNQMSSMNGDGIDLDFDGDVAGSSTINTTIDVNNNTIDFDDDGVGIDFRDTAGTGNFTIRNNTFSVIAGDDGVTTDSDDGIFIFSDDDVSAGASTLNVAIQNNSFSGIDPLDKNIVVEDIRDAGRSACFNMTGNSLGVIELDLDATGAGGRVTQASVAAMATDNNGSTVTVIDQLPTFNSTQCSSVPLP</sequence>
<dbReference type="HOGENOM" id="CLU_245203_0_0_6"/>
<dbReference type="Proteomes" id="UP000001231">
    <property type="component" value="Chromosome"/>
</dbReference>
<dbReference type="InterPro" id="IPR006626">
    <property type="entry name" value="PbH1"/>
</dbReference>
<evidence type="ECO:0000313" key="3">
    <source>
        <dbReference type="Proteomes" id="UP000001231"/>
    </source>
</evidence>
<dbReference type="RefSeq" id="WP_015781619.1">
    <property type="nucleotide sequence ID" value="NC_013166.1"/>
</dbReference>
<protein>
    <recommendedName>
        <fullName evidence="4">Parallel beta-helix repeat protein</fullName>
    </recommendedName>
</protein>
<evidence type="ECO:0008006" key="4">
    <source>
        <dbReference type="Google" id="ProtNLM"/>
    </source>
</evidence>
<organism evidence="2 3">
    <name type="scientific">Kangiella koreensis (strain DSM 16069 / JCM 12317 / KCTC 12182 / SW-125)</name>
    <dbReference type="NCBI Taxonomy" id="523791"/>
    <lineage>
        <taxon>Bacteria</taxon>
        <taxon>Pseudomonadati</taxon>
        <taxon>Pseudomonadota</taxon>
        <taxon>Gammaproteobacteria</taxon>
        <taxon>Kangiellales</taxon>
        <taxon>Kangiellaceae</taxon>
        <taxon>Kangiella</taxon>
    </lineage>
</organism>
<name>C7R9Z5_KANKD</name>
<gene>
    <name evidence="2" type="ordered locus">Kkor_2606</name>
</gene>
<accession>C7R9Z5</accession>
<dbReference type="STRING" id="523791.Kkor_2606"/>
<dbReference type="eggNOG" id="COG3210">
    <property type="taxonomic scope" value="Bacteria"/>
</dbReference>
<keyword evidence="1" id="KW-0732">Signal</keyword>
<dbReference type="InParanoid" id="C7R9Z5"/>
<dbReference type="OrthoDB" id="220114at2"/>
<dbReference type="SMART" id="SM00710">
    <property type="entry name" value="PbH1"/>
    <property type="match status" value="16"/>
</dbReference>
<dbReference type="Pfam" id="PF17963">
    <property type="entry name" value="Big_9"/>
    <property type="match status" value="1"/>
</dbReference>
<keyword evidence="3" id="KW-1185">Reference proteome</keyword>
<evidence type="ECO:0000313" key="2">
    <source>
        <dbReference type="EMBL" id="ACV28014.1"/>
    </source>
</evidence>
<reference evidence="2 3" key="1">
    <citation type="journal article" date="2009" name="Stand. Genomic Sci.">
        <title>Complete genome sequence of Kangiella koreensis type strain (SW-125).</title>
        <authorList>
            <person name="Han C."/>
            <person name="Sikorski J."/>
            <person name="Lapidus A."/>
            <person name="Nolan M."/>
            <person name="Glavina Del Rio T."/>
            <person name="Tice H."/>
            <person name="Cheng J.F."/>
            <person name="Lucas S."/>
            <person name="Chen F."/>
            <person name="Copeland A."/>
            <person name="Ivanova N."/>
            <person name="Mavromatis K."/>
            <person name="Ovchinnikova G."/>
            <person name="Pati A."/>
            <person name="Bruce D."/>
            <person name="Goodwin L."/>
            <person name="Pitluck S."/>
            <person name="Chen A."/>
            <person name="Palaniappan K."/>
            <person name="Land M."/>
            <person name="Hauser L."/>
            <person name="Chang Y.J."/>
            <person name="Jeffries C.D."/>
            <person name="Chain P."/>
            <person name="Saunders E."/>
            <person name="Brettin T."/>
            <person name="Goker M."/>
            <person name="Tindall B.J."/>
            <person name="Bristow J."/>
            <person name="Eisen J.A."/>
            <person name="Markowitz V."/>
            <person name="Hugenholtz P."/>
            <person name="Kyrpides N.C."/>
            <person name="Klenk H.P."/>
            <person name="Detter J.C."/>
        </authorList>
    </citation>
    <scope>NUCLEOTIDE SEQUENCE [LARGE SCALE GENOMIC DNA]</scope>
    <source>
        <strain evidence="3">DSM 16069 / KCTC 12182 / SW-125</strain>
    </source>
</reference>
<feature type="chain" id="PRO_5002983667" description="Parallel beta-helix repeat protein" evidence="1">
    <location>
        <begin position="28"/>
        <end position="1578"/>
    </location>
</feature>
<dbReference type="KEGG" id="kko:Kkor_2606"/>